<evidence type="ECO:0000313" key="10">
    <source>
        <dbReference type="EMBL" id="RCK78034.1"/>
    </source>
</evidence>
<dbReference type="Pfam" id="PF02954">
    <property type="entry name" value="HTH_8"/>
    <property type="match status" value="1"/>
</dbReference>
<dbReference type="InterPro" id="IPR025943">
    <property type="entry name" value="Sigma_54_int_dom_ATP-bd_2"/>
</dbReference>
<evidence type="ECO:0000259" key="9">
    <source>
        <dbReference type="PROSITE" id="PS50110"/>
    </source>
</evidence>
<gene>
    <name evidence="10" type="ORF">OZSIB_1810</name>
</gene>
<protein>
    <submittedName>
        <fullName evidence="10">Response regulator of zinc sigma-54-dependent two-component system</fullName>
    </submittedName>
</protein>
<evidence type="ECO:0000259" key="8">
    <source>
        <dbReference type="PROSITE" id="PS50045"/>
    </source>
</evidence>
<dbReference type="FunFam" id="3.40.50.300:FF:000006">
    <property type="entry name" value="DNA-binding transcriptional regulator NtrC"/>
    <property type="match status" value="1"/>
</dbReference>
<dbReference type="SUPFAM" id="SSF46689">
    <property type="entry name" value="Homeodomain-like"/>
    <property type="match status" value="1"/>
</dbReference>
<reference evidence="10 11" key="1">
    <citation type="submission" date="2018-05" db="EMBL/GenBank/DDBJ databases">
        <title>A metagenomic window into the 2 km-deep terrestrial subsurface aquifer revealed taxonomically and functionally diverse microbial community comprising novel uncultured bacterial lineages.</title>
        <authorList>
            <person name="Kadnikov V.V."/>
            <person name="Mardanov A.V."/>
            <person name="Beletsky A.V."/>
            <person name="Banks D."/>
            <person name="Pimenov N.V."/>
            <person name="Frank Y.A."/>
            <person name="Karnachuk O.V."/>
            <person name="Ravin N.V."/>
        </authorList>
    </citation>
    <scope>NUCLEOTIDE SEQUENCE [LARGE SCALE GENOMIC DNA]</scope>
    <source>
        <strain evidence="10">BY5</strain>
    </source>
</reference>
<dbReference type="AlphaFoldDB" id="A0A367ZIT0"/>
<dbReference type="GO" id="GO:0006355">
    <property type="term" value="P:regulation of DNA-templated transcription"/>
    <property type="evidence" value="ECO:0007669"/>
    <property type="project" value="InterPro"/>
</dbReference>
<dbReference type="EMBL" id="QOQW01000028">
    <property type="protein sequence ID" value="RCK78034.1"/>
    <property type="molecule type" value="Genomic_DNA"/>
</dbReference>
<comment type="caution">
    <text evidence="10">The sequence shown here is derived from an EMBL/GenBank/DDBJ whole genome shotgun (WGS) entry which is preliminary data.</text>
</comment>
<evidence type="ECO:0000256" key="5">
    <source>
        <dbReference type="ARBA" id="ARBA00023159"/>
    </source>
</evidence>
<dbReference type="Gene3D" id="3.40.50.300">
    <property type="entry name" value="P-loop containing nucleotide triphosphate hydrolases"/>
    <property type="match status" value="1"/>
</dbReference>
<evidence type="ECO:0000313" key="11">
    <source>
        <dbReference type="Proteomes" id="UP000252355"/>
    </source>
</evidence>
<feature type="domain" description="Response regulatory" evidence="9">
    <location>
        <begin position="7"/>
        <end position="121"/>
    </location>
</feature>
<evidence type="ECO:0000256" key="1">
    <source>
        <dbReference type="ARBA" id="ARBA00022741"/>
    </source>
</evidence>
<dbReference type="GO" id="GO:0005524">
    <property type="term" value="F:ATP binding"/>
    <property type="evidence" value="ECO:0007669"/>
    <property type="project" value="UniProtKB-KW"/>
</dbReference>
<evidence type="ECO:0000256" key="7">
    <source>
        <dbReference type="PROSITE-ProRule" id="PRU00169"/>
    </source>
</evidence>
<dbReference type="InterPro" id="IPR003593">
    <property type="entry name" value="AAA+_ATPase"/>
</dbReference>
<feature type="modified residue" description="4-aspartylphosphate" evidence="7">
    <location>
        <position position="56"/>
    </location>
</feature>
<sequence>MLFKSHNILLVDDEKSILFSLKAALSKEGYTVKTAENPLEALRQIEPGAFQVIISDYNMPSLNGLEFLKRVKQIDPEVVFILMTAFGSEKLAIEAMKEGAYDYFSKPFDIDEMRVIVAKACERFSLAWEKKNLEERFLAEPETDRIIGNSPQMQMVRERIEQVAKSDMTVLIQGESGTGKELVAEAIQRRSARAAGPFVKLNCAALPENLIESELFGYEKGAFTGAVGRKRGKFEVAHGGTIFLDEIGDMTLNTQAKVLRAIQEREVERIGGNDPIKVDVRIIAATHRDLRELIEKKQFREDLFYRINVVNVTIPPLRERVEDIPLLVEHFVKAASAKLGRPLEGVTPRAMTALKNFKWPGNVRQLQNIIEGAAVFAKGSQIDLPNLPEELQLGFNPGSPTAGLDWIAAEIEKGKSLDEVVAMIEREMIVRTLTATEGNQSQAATRLGIKRGTLQYKMKLYNIG</sequence>
<dbReference type="InterPro" id="IPR002078">
    <property type="entry name" value="Sigma_54_int"/>
</dbReference>
<keyword evidence="5" id="KW-0010">Activator</keyword>
<dbReference type="PROSITE" id="PS00688">
    <property type="entry name" value="SIGMA54_INTERACT_3"/>
    <property type="match status" value="1"/>
</dbReference>
<dbReference type="InterPro" id="IPR058031">
    <property type="entry name" value="AAA_lid_NorR"/>
</dbReference>
<keyword evidence="2" id="KW-0067">ATP-binding</keyword>
<dbReference type="PROSITE" id="PS00676">
    <property type="entry name" value="SIGMA54_INTERACT_2"/>
    <property type="match status" value="1"/>
</dbReference>
<dbReference type="SMART" id="SM00382">
    <property type="entry name" value="AAA"/>
    <property type="match status" value="1"/>
</dbReference>
<dbReference type="FunFam" id="1.10.8.60:FF:000014">
    <property type="entry name" value="DNA-binding transcriptional regulator NtrC"/>
    <property type="match status" value="1"/>
</dbReference>
<dbReference type="SMART" id="SM00448">
    <property type="entry name" value="REC"/>
    <property type="match status" value="1"/>
</dbReference>
<evidence type="ECO:0000256" key="2">
    <source>
        <dbReference type="ARBA" id="ARBA00022840"/>
    </source>
</evidence>
<dbReference type="InterPro" id="IPR027417">
    <property type="entry name" value="P-loop_NTPase"/>
</dbReference>
<dbReference type="InterPro" id="IPR025662">
    <property type="entry name" value="Sigma_54_int_dom_ATP-bd_1"/>
</dbReference>
<evidence type="ECO:0000256" key="3">
    <source>
        <dbReference type="ARBA" id="ARBA00023015"/>
    </source>
</evidence>
<dbReference type="PRINTS" id="PR01590">
    <property type="entry name" value="HTHFIS"/>
</dbReference>
<dbReference type="InterPro" id="IPR009057">
    <property type="entry name" value="Homeodomain-like_sf"/>
</dbReference>
<dbReference type="PANTHER" id="PTHR32071">
    <property type="entry name" value="TRANSCRIPTIONAL REGULATORY PROTEIN"/>
    <property type="match status" value="1"/>
</dbReference>
<keyword evidence="4" id="KW-0238">DNA-binding</keyword>
<dbReference type="PROSITE" id="PS50110">
    <property type="entry name" value="RESPONSE_REGULATORY"/>
    <property type="match status" value="1"/>
</dbReference>
<dbReference type="Gene3D" id="3.40.50.2300">
    <property type="match status" value="1"/>
</dbReference>
<dbReference type="CDD" id="cd00009">
    <property type="entry name" value="AAA"/>
    <property type="match status" value="1"/>
</dbReference>
<evidence type="ECO:0000256" key="6">
    <source>
        <dbReference type="ARBA" id="ARBA00023163"/>
    </source>
</evidence>
<dbReference type="InterPro" id="IPR001789">
    <property type="entry name" value="Sig_transdc_resp-reg_receiver"/>
</dbReference>
<dbReference type="Gene3D" id="1.10.10.60">
    <property type="entry name" value="Homeodomain-like"/>
    <property type="match status" value="1"/>
</dbReference>
<dbReference type="GO" id="GO:0043565">
    <property type="term" value="F:sequence-specific DNA binding"/>
    <property type="evidence" value="ECO:0007669"/>
    <property type="project" value="InterPro"/>
</dbReference>
<name>A0A367ZIT0_9BACT</name>
<dbReference type="Pfam" id="PF00072">
    <property type="entry name" value="Response_reg"/>
    <property type="match status" value="1"/>
</dbReference>
<dbReference type="SUPFAM" id="SSF52540">
    <property type="entry name" value="P-loop containing nucleoside triphosphate hydrolases"/>
    <property type="match status" value="1"/>
</dbReference>
<dbReference type="Proteomes" id="UP000252355">
    <property type="component" value="Unassembled WGS sequence"/>
</dbReference>
<keyword evidence="7" id="KW-0597">Phosphoprotein</keyword>
<dbReference type="InterPro" id="IPR002197">
    <property type="entry name" value="HTH_Fis"/>
</dbReference>
<proteinExistence type="predicted"/>
<dbReference type="InterPro" id="IPR011006">
    <property type="entry name" value="CheY-like_superfamily"/>
</dbReference>
<dbReference type="PROSITE" id="PS00675">
    <property type="entry name" value="SIGMA54_INTERACT_1"/>
    <property type="match status" value="1"/>
</dbReference>
<organism evidence="10 11">
    <name type="scientific">Candidatus Ozemobacter sibiricus</name>
    <dbReference type="NCBI Taxonomy" id="2268124"/>
    <lineage>
        <taxon>Bacteria</taxon>
        <taxon>Candidatus Ozemobacteria</taxon>
        <taxon>Candidatus Ozemobacterales</taxon>
        <taxon>Candidatus Ozemobacteraceae</taxon>
        <taxon>Candidatus Ozemobacter</taxon>
    </lineage>
</organism>
<dbReference type="GO" id="GO:0000160">
    <property type="term" value="P:phosphorelay signal transduction system"/>
    <property type="evidence" value="ECO:0007669"/>
    <property type="project" value="InterPro"/>
</dbReference>
<dbReference type="Pfam" id="PF00158">
    <property type="entry name" value="Sigma54_activat"/>
    <property type="match status" value="1"/>
</dbReference>
<feature type="domain" description="Sigma-54 factor interaction" evidence="8">
    <location>
        <begin position="146"/>
        <end position="375"/>
    </location>
</feature>
<dbReference type="Pfam" id="PF25601">
    <property type="entry name" value="AAA_lid_14"/>
    <property type="match status" value="1"/>
</dbReference>
<dbReference type="Gene3D" id="1.10.8.60">
    <property type="match status" value="1"/>
</dbReference>
<keyword evidence="1" id="KW-0547">Nucleotide-binding</keyword>
<keyword evidence="6" id="KW-0804">Transcription</keyword>
<evidence type="ECO:0000256" key="4">
    <source>
        <dbReference type="ARBA" id="ARBA00023125"/>
    </source>
</evidence>
<accession>A0A367ZIT0</accession>
<dbReference type="PROSITE" id="PS50045">
    <property type="entry name" value="SIGMA54_INTERACT_4"/>
    <property type="match status" value="1"/>
</dbReference>
<dbReference type="SUPFAM" id="SSF52172">
    <property type="entry name" value="CheY-like"/>
    <property type="match status" value="1"/>
</dbReference>
<keyword evidence="3" id="KW-0805">Transcription regulation</keyword>
<dbReference type="InterPro" id="IPR025944">
    <property type="entry name" value="Sigma_54_int_dom_CS"/>
</dbReference>